<dbReference type="PANTHER" id="PTHR13771:SF9">
    <property type="entry name" value="INTERCELLULAR ADHESION MOLECULE 5"/>
    <property type="match status" value="1"/>
</dbReference>
<protein>
    <recommendedName>
        <fullName evidence="3">Ig-like domain-containing protein</fullName>
    </recommendedName>
</protein>
<feature type="domain" description="Ig-like" evidence="3">
    <location>
        <begin position="388"/>
        <end position="463"/>
    </location>
</feature>
<dbReference type="STRING" id="623744.A0A553Q1D7"/>
<dbReference type="SMART" id="SM00409">
    <property type="entry name" value="IG"/>
    <property type="match status" value="3"/>
</dbReference>
<keyword evidence="2" id="KW-0732">Signal</keyword>
<dbReference type="PROSITE" id="PS50835">
    <property type="entry name" value="IG_LIKE"/>
    <property type="match status" value="4"/>
</dbReference>
<keyword evidence="1" id="KW-1133">Transmembrane helix</keyword>
<feature type="domain" description="Ig-like" evidence="3">
    <location>
        <begin position="308"/>
        <end position="380"/>
    </location>
</feature>
<feature type="signal peptide" evidence="2">
    <location>
        <begin position="1"/>
        <end position="35"/>
    </location>
</feature>
<dbReference type="GO" id="GO:0005178">
    <property type="term" value="F:integrin binding"/>
    <property type="evidence" value="ECO:0007669"/>
    <property type="project" value="InterPro"/>
</dbReference>
<organism evidence="4 5">
    <name type="scientific">Danionella cerebrum</name>
    <dbReference type="NCBI Taxonomy" id="2873325"/>
    <lineage>
        <taxon>Eukaryota</taxon>
        <taxon>Metazoa</taxon>
        <taxon>Chordata</taxon>
        <taxon>Craniata</taxon>
        <taxon>Vertebrata</taxon>
        <taxon>Euteleostomi</taxon>
        <taxon>Actinopterygii</taxon>
        <taxon>Neopterygii</taxon>
        <taxon>Teleostei</taxon>
        <taxon>Ostariophysi</taxon>
        <taxon>Cypriniformes</taxon>
        <taxon>Danionidae</taxon>
        <taxon>Danioninae</taxon>
        <taxon>Danionella</taxon>
    </lineage>
</organism>
<name>A0A553Q1D7_9TELE</name>
<evidence type="ECO:0000313" key="4">
    <source>
        <dbReference type="EMBL" id="TRY83749.1"/>
    </source>
</evidence>
<gene>
    <name evidence="4" type="ORF">DNTS_003962</name>
</gene>
<keyword evidence="1" id="KW-0472">Membrane</keyword>
<feature type="transmembrane region" description="Helical" evidence="1">
    <location>
        <begin position="468"/>
        <end position="494"/>
    </location>
</feature>
<dbReference type="Proteomes" id="UP000316079">
    <property type="component" value="Unassembled WGS sequence"/>
</dbReference>
<proteinExistence type="predicted"/>
<dbReference type="GO" id="GO:0007155">
    <property type="term" value="P:cell adhesion"/>
    <property type="evidence" value="ECO:0007669"/>
    <property type="project" value="InterPro"/>
</dbReference>
<dbReference type="AlphaFoldDB" id="A0A553Q1D7"/>
<reference evidence="4 5" key="1">
    <citation type="journal article" date="2019" name="Sci. Data">
        <title>Hybrid genome assembly and annotation of Danionella translucida.</title>
        <authorList>
            <person name="Kadobianskyi M."/>
            <person name="Schulze L."/>
            <person name="Schuelke M."/>
            <person name="Judkewitz B."/>
        </authorList>
    </citation>
    <scope>NUCLEOTIDE SEQUENCE [LARGE SCALE GENOMIC DNA]</scope>
    <source>
        <strain evidence="4 5">Bolton</strain>
    </source>
</reference>
<dbReference type="InterPro" id="IPR007110">
    <property type="entry name" value="Ig-like_dom"/>
</dbReference>
<dbReference type="PANTHER" id="PTHR13771">
    <property type="entry name" value="INTERCELLULAR ADHESION MOLECULE"/>
    <property type="match status" value="1"/>
</dbReference>
<accession>A0A553Q1D7</accession>
<evidence type="ECO:0000313" key="5">
    <source>
        <dbReference type="Proteomes" id="UP000316079"/>
    </source>
</evidence>
<evidence type="ECO:0000256" key="1">
    <source>
        <dbReference type="SAM" id="Phobius"/>
    </source>
</evidence>
<feature type="domain" description="Ig-like" evidence="3">
    <location>
        <begin position="121"/>
        <end position="219"/>
    </location>
</feature>
<dbReference type="OrthoDB" id="5843397at2759"/>
<keyword evidence="5" id="KW-1185">Reference proteome</keyword>
<evidence type="ECO:0000259" key="3">
    <source>
        <dbReference type="PROSITE" id="PS50835"/>
    </source>
</evidence>
<dbReference type="InterPro" id="IPR013783">
    <property type="entry name" value="Ig-like_fold"/>
</dbReference>
<dbReference type="InterPro" id="IPR047012">
    <property type="entry name" value="ICAM_VCAM"/>
</dbReference>
<dbReference type="Gene3D" id="2.60.40.10">
    <property type="entry name" value="Immunoglobulins"/>
    <property type="match status" value="5"/>
</dbReference>
<dbReference type="EMBL" id="SRMA01026457">
    <property type="protein sequence ID" value="TRY83749.1"/>
    <property type="molecule type" value="Genomic_DNA"/>
</dbReference>
<dbReference type="InterPro" id="IPR036179">
    <property type="entry name" value="Ig-like_dom_sf"/>
</dbReference>
<feature type="domain" description="Ig-like" evidence="3">
    <location>
        <begin position="231"/>
        <end position="306"/>
    </location>
</feature>
<keyword evidence="1" id="KW-0812">Transmembrane</keyword>
<dbReference type="InterPro" id="IPR003599">
    <property type="entry name" value="Ig_sub"/>
</dbReference>
<sequence length="538" mass="60430">MREHSRFSTKTFWEPHLSIFAIGFLFLFLFEGSNATCPIEIRPPTLVVRYGDSASADCNTSVSHTMLGWESSVGEMQKISENISRWSIAELKDWDFDPPFCFLNHEDQCEDNLNVIVYKTPESVSISTVKDIGAMIEGNQYELQCDVHNVAPARSVTVKWYKEQTLLYQTNFTDAQKTPVSQISKFMIHPNRTDDGTRFWCEAEMNLGEAGPQPPPKNSSNNLIIAVHYKPIIDENKLSSVVTVIRGYPIELVCKAEGKPEPTIIWRAGTETIHGEKYTVKDASQENLFCTATNSAGNTTKSVQVVFKDITISRVDSTRPVIAGEQYDLQCFIQNIAENAVVRWYKGGRNIFNQTINSETLLTPVNETSRITIHPNREDDVVQFRSKPIINETKLLSVVPVFRGYPMELICEADGKPKPAISWKVKDEIIYGGSLNITETAPEILYCIANNSVHVTIKEVKVVLKEDYLPLIAGLVAIMVAFISVFFIFIYSIYYKTAKMGRYSLKDAKPCAQNGDIAQNGKDSTIPMKKLSQSSILA</sequence>
<feature type="chain" id="PRO_5022220750" description="Ig-like domain-containing protein" evidence="2">
    <location>
        <begin position="36"/>
        <end position="538"/>
    </location>
</feature>
<dbReference type="SUPFAM" id="SSF48726">
    <property type="entry name" value="Immunoglobulin"/>
    <property type="match status" value="5"/>
</dbReference>
<evidence type="ECO:0000256" key="2">
    <source>
        <dbReference type="SAM" id="SignalP"/>
    </source>
</evidence>
<comment type="caution">
    <text evidence="4">The sequence shown here is derived from an EMBL/GenBank/DDBJ whole genome shotgun (WGS) entry which is preliminary data.</text>
</comment>